<organism evidence="4 5">
    <name type="scientific">OM182 bacterium MED-G24</name>
    <dbReference type="NCBI Taxonomy" id="1986255"/>
    <lineage>
        <taxon>Bacteria</taxon>
        <taxon>Pseudomonadati</taxon>
        <taxon>Pseudomonadota</taxon>
        <taxon>Gammaproteobacteria</taxon>
        <taxon>OMG group</taxon>
        <taxon>OM182 clade</taxon>
    </lineage>
</organism>
<evidence type="ECO:0000256" key="1">
    <source>
        <dbReference type="SAM" id="MobiDB-lite"/>
    </source>
</evidence>
<evidence type="ECO:0000313" key="5">
    <source>
        <dbReference type="Proteomes" id="UP000219327"/>
    </source>
</evidence>
<evidence type="ECO:0000259" key="3">
    <source>
        <dbReference type="PROSITE" id="PS50943"/>
    </source>
</evidence>
<name>A0A2A5WRL9_9GAMM</name>
<keyword evidence="2" id="KW-1133">Transmembrane helix</keyword>
<feature type="region of interest" description="Disordered" evidence="1">
    <location>
        <begin position="180"/>
        <end position="200"/>
    </location>
</feature>
<dbReference type="SUPFAM" id="SSF47413">
    <property type="entry name" value="lambda repressor-like DNA-binding domains"/>
    <property type="match status" value="1"/>
</dbReference>
<sequence>MSDSVNQSQSQAQSLSTVLSARREALGLSQKQVADELFLTAGYISHIDEGEFDRLPNPAYIKGYLRSYARLVEIDGDRIVAAYEAEYDHPQEPELRDVSEEEVGSAVFTGPVLTTGLVGLGVTIVLVLVVWWLVGEDEATGHDFSQATETASLSVTQQEQPRVENDRADPLVNLETLLSERDRSGSLDNTTAEVPDNVVQGGGMTAEFPSLVAAEQQSLQSDIQDSRGDLDLSSDDVQMAGNAGLVNNVPLFSDVRIDRRVEAGVRYVDVTANGSDQLSIRFSGECWLRVSDADGRQLYADLNRGGDVLNVRGKGDFTILLGRGSVVGIEFNGDTIDVGPYIRDDETARIRTQDL</sequence>
<evidence type="ECO:0000256" key="2">
    <source>
        <dbReference type="SAM" id="Phobius"/>
    </source>
</evidence>
<dbReference type="Proteomes" id="UP000219327">
    <property type="component" value="Unassembled WGS sequence"/>
</dbReference>
<dbReference type="InterPro" id="IPR001387">
    <property type="entry name" value="Cro/C1-type_HTH"/>
</dbReference>
<dbReference type="Pfam" id="PF13413">
    <property type="entry name" value="HTH_25"/>
    <property type="match status" value="1"/>
</dbReference>
<reference evidence="4 5" key="1">
    <citation type="submission" date="2017-08" db="EMBL/GenBank/DDBJ databases">
        <title>Fine stratification of microbial communities through a metagenomic profile of the photic zone.</title>
        <authorList>
            <person name="Haro-Moreno J.M."/>
            <person name="Lopez-Perez M."/>
            <person name="De La Torre J."/>
            <person name="Picazo A."/>
            <person name="Camacho A."/>
            <person name="Rodriguez-Valera F."/>
        </authorList>
    </citation>
    <scope>NUCLEOTIDE SEQUENCE [LARGE SCALE GENOMIC DNA]</scope>
    <source>
        <strain evidence="4">MED-G24</strain>
    </source>
</reference>
<feature type="domain" description="HTH cro/C1-type" evidence="3">
    <location>
        <begin position="19"/>
        <end position="47"/>
    </location>
</feature>
<dbReference type="Pfam" id="PF13464">
    <property type="entry name" value="RodZ_C"/>
    <property type="match status" value="1"/>
</dbReference>
<dbReference type="Gene3D" id="1.10.260.40">
    <property type="entry name" value="lambda repressor-like DNA-binding domains"/>
    <property type="match status" value="1"/>
</dbReference>
<dbReference type="AlphaFoldDB" id="A0A2A5WRL9"/>
<gene>
    <name evidence="4" type="ORF">CNE99_06080</name>
</gene>
<comment type="caution">
    <text evidence="4">The sequence shown here is derived from an EMBL/GenBank/DDBJ whole genome shotgun (WGS) entry which is preliminary data.</text>
</comment>
<dbReference type="EMBL" id="NTKD01000028">
    <property type="protein sequence ID" value="PDH39195.1"/>
    <property type="molecule type" value="Genomic_DNA"/>
</dbReference>
<accession>A0A2A5WRL9</accession>
<dbReference type="PROSITE" id="PS50943">
    <property type="entry name" value="HTH_CROC1"/>
    <property type="match status" value="1"/>
</dbReference>
<dbReference type="GO" id="GO:0003677">
    <property type="term" value="F:DNA binding"/>
    <property type="evidence" value="ECO:0007669"/>
    <property type="project" value="InterPro"/>
</dbReference>
<dbReference type="InterPro" id="IPR025194">
    <property type="entry name" value="RodZ-like_C"/>
</dbReference>
<dbReference type="PANTHER" id="PTHR34475">
    <property type="match status" value="1"/>
</dbReference>
<feature type="transmembrane region" description="Helical" evidence="2">
    <location>
        <begin position="112"/>
        <end position="134"/>
    </location>
</feature>
<dbReference type="InterPro" id="IPR010982">
    <property type="entry name" value="Lambda_DNA-bd_dom_sf"/>
</dbReference>
<keyword evidence="2" id="KW-0472">Membrane</keyword>
<evidence type="ECO:0000313" key="4">
    <source>
        <dbReference type="EMBL" id="PDH39195.1"/>
    </source>
</evidence>
<dbReference type="InterPro" id="IPR050400">
    <property type="entry name" value="Bact_Cytoskel_RodZ"/>
</dbReference>
<dbReference type="PANTHER" id="PTHR34475:SF1">
    <property type="entry name" value="CYTOSKELETON PROTEIN RODZ"/>
    <property type="match status" value="1"/>
</dbReference>
<keyword evidence="2" id="KW-0812">Transmembrane</keyword>
<dbReference type="CDD" id="cd00093">
    <property type="entry name" value="HTH_XRE"/>
    <property type="match status" value="1"/>
</dbReference>
<proteinExistence type="predicted"/>
<protein>
    <recommendedName>
        <fullName evidence="3">HTH cro/C1-type domain-containing protein</fullName>
    </recommendedName>
</protein>